<evidence type="ECO:0000313" key="1">
    <source>
        <dbReference type="EMBL" id="SAZ69281.1"/>
    </source>
</evidence>
<dbReference type="AlphaFoldDB" id="A0AAX2BK28"/>
<accession>A0AAX2BK28</accession>
<gene>
    <name evidence="1" type="ORF">CITRO92_2852</name>
</gene>
<reference evidence="1 2" key="1">
    <citation type="submission" date="2016-04" db="EMBL/GenBank/DDBJ databases">
        <authorList>
            <person name="Regsiter A."/>
            <person name="William W."/>
        </authorList>
    </citation>
    <scope>NUCLEOTIDE SEQUENCE [LARGE SCALE GENOMIC DNA]</scope>
    <source>
        <strain evidence="1 2">92</strain>
    </source>
</reference>
<organism evidence="1 2">
    <name type="scientific">Citrobacter amalonaticus</name>
    <dbReference type="NCBI Taxonomy" id="35703"/>
    <lineage>
        <taxon>Bacteria</taxon>
        <taxon>Pseudomonadati</taxon>
        <taxon>Pseudomonadota</taxon>
        <taxon>Gammaproteobacteria</taxon>
        <taxon>Enterobacterales</taxon>
        <taxon>Enterobacteriaceae</taxon>
        <taxon>Citrobacter</taxon>
    </lineage>
</organism>
<protein>
    <submittedName>
        <fullName evidence="1">Uncharacterized protein</fullName>
    </submittedName>
</protein>
<proteinExistence type="predicted"/>
<sequence>MDAGSTPTRQADGIRRMNHEVAIFLAGSQGCKGGGGEPPLHVHVYCGFRESLNTK</sequence>
<name>A0AAX2BK28_CITAM</name>
<dbReference type="EMBL" id="LT556085">
    <property type="protein sequence ID" value="SAZ69281.1"/>
    <property type="molecule type" value="Genomic_DNA"/>
</dbReference>
<evidence type="ECO:0000313" key="2">
    <source>
        <dbReference type="Proteomes" id="UP000245995"/>
    </source>
</evidence>
<dbReference type="Proteomes" id="UP000245995">
    <property type="component" value="Chromosome CITRO92"/>
</dbReference>